<organism evidence="1">
    <name type="scientific">Cedratvirus Zaza IHUMI</name>
    <dbReference type="NCBI Taxonomy" id="2126979"/>
    <lineage>
        <taxon>Viruses</taxon>
        <taxon>Pithoviruses</taxon>
    </lineage>
</organism>
<name>A0A2R8FEE4_9VIRU</name>
<evidence type="ECO:0000313" key="1">
    <source>
        <dbReference type="EMBL" id="SPN79355.1"/>
    </source>
</evidence>
<accession>A0A2R8FEE4</accession>
<proteinExistence type="predicted"/>
<gene>
    <name evidence="1" type="ORF">ZAZAV_284</name>
</gene>
<evidence type="ECO:0008006" key="2">
    <source>
        <dbReference type="Google" id="ProtNLM"/>
    </source>
</evidence>
<protein>
    <recommendedName>
        <fullName evidence="2">Hedgehog/Intein (Hint) domain-containing protein</fullName>
    </recommendedName>
</protein>
<dbReference type="EMBL" id="LT994652">
    <property type="protein sequence ID" value="SPN79355.1"/>
    <property type="molecule type" value="Genomic_DNA"/>
</dbReference>
<sequence length="346" mass="37469">MNVPFNDTFDTFQGPNTTIPYGGTWTPISTRQLSAVSGTPTIASPTLNLTNASSTSGFNISLTYAISPAANLSGIGAFAFQNVSVLNSNGDPLSIQIFNNGNLIGTGSILTAGSYNFNVSPLSAASTDLTFVFTLPGGALSPEFRVDEIGSIAICVAHDSEILYSSGERVKVQDVHRGDEIKGGKVAQVIKNQLYPQGIVEAVVLEKDSLGSNLPEQKTIVCADHYLVYQGKRRLARSFIAFPGVSFVRSRVETVLPRAEDGNYYFYDIQFDHEGEYEVNGLTSQSRSPYAKVSPLPQELYFDKSKYKEVLVPNTVTSEPEISYMYLLPSGEEVESLVLIKPCLSA</sequence>
<dbReference type="Proteomes" id="UP000270547">
    <property type="component" value="Segment"/>
</dbReference>
<reference evidence="1" key="1">
    <citation type="submission" date="2018-03" db="EMBL/GenBank/DDBJ databases">
        <authorList>
            <consortium name="Urmite Genomes"/>
        </authorList>
    </citation>
    <scope>NUCLEOTIDE SEQUENCE [LARGE SCALE GENOMIC DNA]</scope>
    <source>
        <strain evidence="1">IHUMI-S29</strain>
    </source>
</reference>